<keyword evidence="2" id="KW-0342">GTP-binding</keyword>
<dbReference type="GO" id="GO:0007186">
    <property type="term" value="P:G protein-coupled receptor signaling pathway"/>
    <property type="evidence" value="ECO:0007669"/>
    <property type="project" value="InterPro"/>
</dbReference>
<dbReference type="EMBL" id="JABCKV010000252">
    <property type="protein sequence ID" value="KAG5641763.1"/>
    <property type="molecule type" value="Genomic_DNA"/>
</dbReference>
<organism evidence="6 7">
    <name type="scientific">Asterophora parasitica</name>
    <dbReference type="NCBI Taxonomy" id="117018"/>
    <lineage>
        <taxon>Eukaryota</taxon>
        <taxon>Fungi</taxon>
        <taxon>Dikarya</taxon>
        <taxon>Basidiomycota</taxon>
        <taxon>Agaricomycotina</taxon>
        <taxon>Agaricomycetes</taxon>
        <taxon>Agaricomycetidae</taxon>
        <taxon>Agaricales</taxon>
        <taxon>Tricholomatineae</taxon>
        <taxon>Lyophyllaceae</taxon>
        <taxon>Asterophora</taxon>
    </lineage>
</organism>
<protein>
    <recommendedName>
        <fullName evidence="8">G protein alpha subunit</fullName>
    </recommendedName>
</protein>
<dbReference type="GO" id="GO:0005737">
    <property type="term" value="C:cytoplasm"/>
    <property type="evidence" value="ECO:0007669"/>
    <property type="project" value="TreeGrafter"/>
</dbReference>
<dbReference type="GO" id="GO:0005834">
    <property type="term" value="C:heterotrimeric G-protein complex"/>
    <property type="evidence" value="ECO:0007669"/>
    <property type="project" value="TreeGrafter"/>
</dbReference>
<dbReference type="PANTHER" id="PTHR10218">
    <property type="entry name" value="GTP-BINDING PROTEIN ALPHA SUBUNIT"/>
    <property type="match status" value="1"/>
</dbReference>
<reference evidence="6" key="1">
    <citation type="submission" date="2020-07" db="EMBL/GenBank/DDBJ databases">
        <authorList>
            <person name="Nieuwenhuis M."/>
            <person name="Van De Peppel L.J.J."/>
        </authorList>
    </citation>
    <scope>NUCLEOTIDE SEQUENCE</scope>
    <source>
        <strain evidence="6">AP01</strain>
        <tissue evidence="6">Mycelium</tissue>
    </source>
</reference>
<dbReference type="PANTHER" id="PTHR10218:SF242">
    <property type="entry name" value="GUANINE NUCLEOTIDE-BINDING PROTEIN ALPHA-1 SUBUNIT"/>
    <property type="match status" value="1"/>
</dbReference>
<dbReference type="SUPFAM" id="SSF47895">
    <property type="entry name" value="Transducin (alpha subunit), insertion domain"/>
    <property type="match status" value="1"/>
</dbReference>
<keyword evidence="4" id="KW-0460">Magnesium</keyword>
<sequence length="167" mass="18885">MGSCISSPAGVEVTEVDRARHKEAEKQLREAKAKLATQVKVLLLGSGDSGKSTVLKQMRLIHKLPFSAQEIESYRQLTFDNLTRGMKYLLDAMDDMDLKVSEQCIPYVDVIENATDIRDGEPFPMQYYQPLKSLWEDRNVQKAWDRGNEAALPEKCVSYPICKLCGI</sequence>
<dbReference type="InterPro" id="IPR027417">
    <property type="entry name" value="P-loop_NTPase"/>
</dbReference>
<feature type="coiled-coil region" evidence="5">
    <location>
        <begin position="14"/>
        <end position="41"/>
    </location>
</feature>
<evidence type="ECO:0008006" key="8">
    <source>
        <dbReference type="Google" id="ProtNLM"/>
    </source>
</evidence>
<dbReference type="GO" id="GO:0003924">
    <property type="term" value="F:GTPase activity"/>
    <property type="evidence" value="ECO:0007669"/>
    <property type="project" value="InterPro"/>
</dbReference>
<comment type="caution">
    <text evidence="6">The sequence shown here is derived from an EMBL/GenBank/DDBJ whole genome shotgun (WGS) entry which is preliminary data.</text>
</comment>
<evidence type="ECO:0000256" key="2">
    <source>
        <dbReference type="ARBA" id="ARBA00023134"/>
    </source>
</evidence>
<evidence type="ECO:0000256" key="1">
    <source>
        <dbReference type="ARBA" id="ARBA00022741"/>
    </source>
</evidence>
<dbReference type="OrthoDB" id="5817230at2759"/>
<dbReference type="InterPro" id="IPR011025">
    <property type="entry name" value="GproteinA_insert"/>
</dbReference>
<keyword evidence="3" id="KW-0807">Transducer</keyword>
<keyword evidence="1" id="KW-0547">Nucleotide-binding</keyword>
<dbReference type="GO" id="GO:0031683">
    <property type="term" value="F:G-protein beta/gamma-subunit complex binding"/>
    <property type="evidence" value="ECO:0007669"/>
    <property type="project" value="InterPro"/>
</dbReference>
<evidence type="ECO:0000313" key="6">
    <source>
        <dbReference type="EMBL" id="KAG5641763.1"/>
    </source>
</evidence>
<dbReference type="SMART" id="SM00275">
    <property type="entry name" value="G_alpha"/>
    <property type="match status" value="1"/>
</dbReference>
<dbReference type="PROSITE" id="PS51882">
    <property type="entry name" value="G_ALPHA"/>
    <property type="match status" value="1"/>
</dbReference>
<keyword evidence="7" id="KW-1185">Reference proteome</keyword>
<keyword evidence="5" id="KW-0175">Coiled coil</keyword>
<dbReference type="GO" id="GO:0000750">
    <property type="term" value="P:pheromone-dependent signal transduction involved in conjugation with cellular fusion"/>
    <property type="evidence" value="ECO:0007669"/>
    <property type="project" value="TreeGrafter"/>
</dbReference>
<dbReference type="InterPro" id="IPR001019">
    <property type="entry name" value="Gprotein_alpha_su"/>
</dbReference>
<evidence type="ECO:0000256" key="5">
    <source>
        <dbReference type="SAM" id="Coils"/>
    </source>
</evidence>
<name>A0A9P7G470_9AGAR</name>
<dbReference type="Gene3D" id="1.10.400.10">
    <property type="entry name" value="GI Alpha 1, domain 2-like"/>
    <property type="match status" value="1"/>
</dbReference>
<proteinExistence type="predicted"/>
<gene>
    <name evidence="6" type="ORF">DXG03_004275</name>
</gene>
<dbReference type="GO" id="GO:0005525">
    <property type="term" value="F:GTP binding"/>
    <property type="evidence" value="ECO:0007669"/>
    <property type="project" value="UniProtKB-KW"/>
</dbReference>
<dbReference type="SUPFAM" id="SSF52540">
    <property type="entry name" value="P-loop containing nucleoside triphosphate hydrolases"/>
    <property type="match status" value="1"/>
</dbReference>
<dbReference type="GO" id="GO:0001664">
    <property type="term" value="F:G protein-coupled receptor binding"/>
    <property type="evidence" value="ECO:0007669"/>
    <property type="project" value="TreeGrafter"/>
</dbReference>
<reference evidence="6" key="2">
    <citation type="submission" date="2021-10" db="EMBL/GenBank/DDBJ databases">
        <title>Phylogenomics reveals ancestral predisposition of the termite-cultivated fungus Termitomyces towards a domesticated lifestyle.</title>
        <authorList>
            <person name="Auxier B."/>
            <person name="Grum-Grzhimaylo A."/>
            <person name="Cardenas M.E."/>
            <person name="Lodge J.D."/>
            <person name="Laessoe T."/>
            <person name="Pedersen O."/>
            <person name="Smith M.E."/>
            <person name="Kuyper T.W."/>
            <person name="Franco-Molano E.A."/>
            <person name="Baroni T.J."/>
            <person name="Aanen D.K."/>
        </authorList>
    </citation>
    <scope>NUCLEOTIDE SEQUENCE</scope>
    <source>
        <strain evidence="6">AP01</strain>
        <tissue evidence="6">Mycelium</tissue>
    </source>
</reference>
<evidence type="ECO:0000256" key="4">
    <source>
        <dbReference type="PIRSR" id="PIRSR601019-2"/>
    </source>
</evidence>
<evidence type="ECO:0000313" key="7">
    <source>
        <dbReference type="Proteomes" id="UP000775547"/>
    </source>
</evidence>
<feature type="binding site" evidence="4">
    <location>
        <position position="52"/>
    </location>
    <ligand>
        <name>Mg(2+)</name>
        <dbReference type="ChEBI" id="CHEBI:18420"/>
    </ligand>
</feature>
<dbReference type="Pfam" id="PF00503">
    <property type="entry name" value="G-alpha"/>
    <property type="match status" value="1"/>
</dbReference>
<accession>A0A9P7G470</accession>
<keyword evidence="4" id="KW-0479">Metal-binding</keyword>
<dbReference type="GO" id="GO:0046872">
    <property type="term" value="F:metal ion binding"/>
    <property type="evidence" value="ECO:0007669"/>
    <property type="project" value="UniProtKB-KW"/>
</dbReference>
<dbReference type="AlphaFoldDB" id="A0A9P7G470"/>
<evidence type="ECO:0000256" key="3">
    <source>
        <dbReference type="ARBA" id="ARBA00023224"/>
    </source>
</evidence>
<dbReference type="Proteomes" id="UP000775547">
    <property type="component" value="Unassembled WGS sequence"/>
</dbReference>